<keyword evidence="1" id="KW-0675">Receptor</keyword>
<name>A0A7T8JXU4_CALRO</name>
<accession>A0A7T8JXU4</accession>
<reference evidence="2" key="1">
    <citation type="submission" date="2021-01" db="EMBL/GenBank/DDBJ databases">
        <title>Caligus Genome Assembly.</title>
        <authorList>
            <person name="Gallardo-Escarate C."/>
        </authorList>
    </citation>
    <scope>NUCLEOTIDE SEQUENCE [LARGE SCALE GENOMIC DNA]</scope>
</reference>
<dbReference type="GO" id="GO:0004713">
    <property type="term" value="F:protein tyrosine kinase activity"/>
    <property type="evidence" value="ECO:0007669"/>
    <property type="project" value="UniProtKB-KW"/>
</dbReference>
<dbReference type="OrthoDB" id="6380902at2759"/>
<dbReference type="Gene3D" id="3.30.200.20">
    <property type="entry name" value="Phosphorylase Kinase, domain 1"/>
    <property type="match status" value="1"/>
</dbReference>
<sequence>MAEVVKGEVKDLPRRPGLSTVAIKMLKEGHTDSEMIDLVSEMTMMKILDSMSTSLISWGSPREMDPYMSLWNMQSTAI</sequence>
<dbReference type="EMBL" id="CP045902">
    <property type="protein sequence ID" value="QQP38394.1"/>
    <property type="molecule type" value="Genomic_DNA"/>
</dbReference>
<keyword evidence="2" id="KW-1185">Reference proteome</keyword>
<evidence type="ECO:0000313" key="2">
    <source>
        <dbReference type="Proteomes" id="UP000595437"/>
    </source>
</evidence>
<protein>
    <submittedName>
        <fullName evidence="1">Receptor protein-tyrosine kinase</fullName>
    </submittedName>
</protein>
<evidence type="ECO:0000313" key="1">
    <source>
        <dbReference type="EMBL" id="QQP38394.1"/>
    </source>
</evidence>
<dbReference type="AlphaFoldDB" id="A0A7T8JXU4"/>
<keyword evidence="1" id="KW-0418">Kinase</keyword>
<keyword evidence="1" id="KW-0829">Tyrosine-protein kinase</keyword>
<keyword evidence="1" id="KW-0808">Transferase</keyword>
<gene>
    <name evidence="1" type="ORF">FKW44_018958</name>
</gene>
<dbReference type="Proteomes" id="UP000595437">
    <property type="component" value="Chromosome 13"/>
</dbReference>
<proteinExistence type="predicted"/>
<organism evidence="1 2">
    <name type="scientific">Caligus rogercresseyi</name>
    <name type="common">Sea louse</name>
    <dbReference type="NCBI Taxonomy" id="217165"/>
    <lineage>
        <taxon>Eukaryota</taxon>
        <taxon>Metazoa</taxon>
        <taxon>Ecdysozoa</taxon>
        <taxon>Arthropoda</taxon>
        <taxon>Crustacea</taxon>
        <taxon>Multicrustacea</taxon>
        <taxon>Hexanauplia</taxon>
        <taxon>Copepoda</taxon>
        <taxon>Siphonostomatoida</taxon>
        <taxon>Caligidae</taxon>
        <taxon>Caligus</taxon>
    </lineage>
</organism>